<feature type="region of interest" description="Disordered" evidence="1">
    <location>
        <begin position="1"/>
        <end position="31"/>
    </location>
</feature>
<comment type="caution">
    <text evidence="2">The sequence shown here is derived from an EMBL/GenBank/DDBJ whole genome shotgun (WGS) entry which is preliminary data.</text>
</comment>
<gene>
    <name evidence="2" type="ORF">B0I28_10964</name>
</gene>
<proteinExistence type="predicted"/>
<dbReference type="Proteomes" id="UP000238176">
    <property type="component" value="Unassembled WGS sequence"/>
</dbReference>
<dbReference type="RefSeq" id="WP_181245888.1">
    <property type="nucleotide sequence ID" value="NZ_PVTJ01000009.1"/>
</dbReference>
<name>A0A2T0UEP5_9ACTN</name>
<evidence type="ECO:0000313" key="2">
    <source>
        <dbReference type="EMBL" id="PRY56415.1"/>
    </source>
</evidence>
<organism evidence="2 3">
    <name type="scientific">Glycomyces artemisiae</name>
    <dbReference type="NCBI Taxonomy" id="1076443"/>
    <lineage>
        <taxon>Bacteria</taxon>
        <taxon>Bacillati</taxon>
        <taxon>Actinomycetota</taxon>
        <taxon>Actinomycetes</taxon>
        <taxon>Glycomycetales</taxon>
        <taxon>Glycomycetaceae</taxon>
        <taxon>Glycomyces</taxon>
    </lineage>
</organism>
<protein>
    <submittedName>
        <fullName evidence="2">Uncharacterized protein</fullName>
    </submittedName>
</protein>
<keyword evidence="3" id="KW-1185">Reference proteome</keyword>
<sequence>MTDEDQDRAARLAAAEADQQHRHETGGTVQERLARLKTLGAKITGGTEPEPAADPE</sequence>
<dbReference type="EMBL" id="PVTJ01000009">
    <property type="protein sequence ID" value="PRY56415.1"/>
    <property type="molecule type" value="Genomic_DNA"/>
</dbReference>
<accession>A0A2T0UEP5</accession>
<reference evidence="2 3" key="1">
    <citation type="submission" date="2018-03" db="EMBL/GenBank/DDBJ databases">
        <title>Genomic Encyclopedia of Type Strains, Phase III (KMG-III): the genomes of soil and plant-associated and newly described type strains.</title>
        <authorList>
            <person name="Whitman W."/>
        </authorList>
    </citation>
    <scope>NUCLEOTIDE SEQUENCE [LARGE SCALE GENOMIC DNA]</scope>
    <source>
        <strain evidence="2 3">CGMCC 4.7067</strain>
    </source>
</reference>
<evidence type="ECO:0000313" key="3">
    <source>
        <dbReference type="Proteomes" id="UP000238176"/>
    </source>
</evidence>
<dbReference type="AlphaFoldDB" id="A0A2T0UEP5"/>
<evidence type="ECO:0000256" key="1">
    <source>
        <dbReference type="SAM" id="MobiDB-lite"/>
    </source>
</evidence>